<reference evidence="2 3" key="1">
    <citation type="submission" date="2014-06" db="EMBL/GenBank/DDBJ databases">
        <title>Evolutionary Origins and Diversification of the Mycorrhizal Mutualists.</title>
        <authorList>
            <consortium name="DOE Joint Genome Institute"/>
            <consortium name="Mycorrhizal Genomics Consortium"/>
            <person name="Kohler A."/>
            <person name="Kuo A."/>
            <person name="Nagy L.G."/>
            <person name="Floudas D."/>
            <person name="Copeland A."/>
            <person name="Barry K.W."/>
            <person name="Cichocki N."/>
            <person name="Veneault-Fourrey C."/>
            <person name="LaButti K."/>
            <person name="Lindquist E.A."/>
            <person name="Lipzen A."/>
            <person name="Lundell T."/>
            <person name="Morin E."/>
            <person name="Murat C."/>
            <person name="Riley R."/>
            <person name="Ohm R."/>
            <person name="Sun H."/>
            <person name="Tunlid A."/>
            <person name="Henrissat B."/>
            <person name="Grigoriev I.V."/>
            <person name="Hibbett D.S."/>
            <person name="Martin F."/>
        </authorList>
    </citation>
    <scope>NUCLEOTIDE SEQUENCE [LARGE SCALE GENOMIC DNA]</scope>
    <source>
        <strain evidence="2 3">SS14</strain>
    </source>
</reference>
<evidence type="ECO:0000313" key="3">
    <source>
        <dbReference type="Proteomes" id="UP000054279"/>
    </source>
</evidence>
<dbReference type="HOGENOM" id="CLU_2387596_0_0_1"/>
<dbReference type="AlphaFoldDB" id="A0A0C9UH84"/>
<dbReference type="Proteomes" id="UP000054279">
    <property type="component" value="Unassembled WGS sequence"/>
</dbReference>
<dbReference type="EMBL" id="KN837476">
    <property type="protein sequence ID" value="KIJ24565.1"/>
    <property type="molecule type" value="Genomic_DNA"/>
</dbReference>
<name>A0A0C9UH84_SPHS4</name>
<evidence type="ECO:0000313" key="2">
    <source>
        <dbReference type="EMBL" id="KIJ24565.1"/>
    </source>
</evidence>
<keyword evidence="3" id="KW-1185">Reference proteome</keyword>
<protein>
    <submittedName>
        <fullName evidence="2">Uncharacterized protein</fullName>
    </submittedName>
</protein>
<sequence>MQLTHIFTVLLLCAYGAVANDYKMNQYKDIDCKEPSYAHSGLAIFCGDIDYATHSLYIYPHDKNYVQFWSGPACVGEILYTIPVNKYGQCYKLKGNEYSMGYA</sequence>
<accession>A0A0C9UH84</accession>
<feature type="chain" id="PRO_5002204166" evidence="1">
    <location>
        <begin position="20"/>
        <end position="103"/>
    </location>
</feature>
<proteinExistence type="predicted"/>
<gene>
    <name evidence="2" type="ORF">M422DRAFT_39125</name>
</gene>
<keyword evidence="1" id="KW-0732">Signal</keyword>
<feature type="signal peptide" evidence="1">
    <location>
        <begin position="1"/>
        <end position="19"/>
    </location>
</feature>
<organism evidence="2 3">
    <name type="scientific">Sphaerobolus stellatus (strain SS14)</name>
    <dbReference type="NCBI Taxonomy" id="990650"/>
    <lineage>
        <taxon>Eukaryota</taxon>
        <taxon>Fungi</taxon>
        <taxon>Dikarya</taxon>
        <taxon>Basidiomycota</taxon>
        <taxon>Agaricomycotina</taxon>
        <taxon>Agaricomycetes</taxon>
        <taxon>Phallomycetidae</taxon>
        <taxon>Geastrales</taxon>
        <taxon>Sphaerobolaceae</taxon>
        <taxon>Sphaerobolus</taxon>
    </lineage>
</organism>
<evidence type="ECO:0000256" key="1">
    <source>
        <dbReference type="SAM" id="SignalP"/>
    </source>
</evidence>